<keyword evidence="1" id="KW-0812">Transmembrane</keyword>
<feature type="domain" description="YdbS-like PH" evidence="2">
    <location>
        <begin position="393"/>
        <end position="462"/>
    </location>
</feature>
<keyword evidence="1" id="KW-0472">Membrane</keyword>
<feature type="transmembrane region" description="Helical" evidence="1">
    <location>
        <begin position="203"/>
        <end position="226"/>
    </location>
</feature>
<protein>
    <submittedName>
        <fullName evidence="3">Putative membrane protein YdbT, contains bPH2</fullName>
    </submittedName>
</protein>
<dbReference type="KEGG" id="ncon:LC1Nh_0769"/>
<dbReference type="InterPro" id="IPR014529">
    <property type="entry name" value="UCP026631"/>
</dbReference>
<name>A0A5Q0UG76_9ARCH</name>
<evidence type="ECO:0000256" key="1">
    <source>
        <dbReference type="SAM" id="Phobius"/>
    </source>
</evidence>
<dbReference type="RefSeq" id="WP_153550393.1">
    <property type="nucleotide sequence ID" value="NZ_CP040089.1"/>
</dbReference>
<keyword evidence="1" id="KW-1133">Transmembrane helix</keyword>
<dbReference type="EMBL" id="CP040089">
    <property type="protein sequence ID" value="QGA80653.1"/>
    <property type="molecule type" value="Genomic_DNA"/>
</dbReference>
<dbReference type="PANTHER" id="PTHR34473">
    <property type="entry name" value="UPF0699 TRANSMEMBRANE PROTEIN YDBS"/>
    <property type="match status" value="1"/>
</dbReference>
<feature type="transmembrane region" description="Helical" evidence="1">
    <location>
        <begin position="12"/>
        <end position="31"/>
    </location>
</feature>
<keyword evidence="4" id="KW-1185">Reference proteome</keyword>
<dbReference type="PANTHER" id="PTHR34473:SF3">
    <property type="entry name" value="TRANSMEMBRANE PROTEIN-RELATED"/>
    <property type="match status" value="1"/>
</dbReference>
<dbReference type="InterPro" id="IPR005182">
    <property type="entry name" value="YdbS-like_PH"/>
</dbReference>
<dbReference type="AlphaFoldDB" id="A0A5Q0UG76"/>
<gene>
    <name evidence="3" type="primary">ydbT</name>
    <name evidence="3" type="ORF">LC1Nh_0769</name>
</gene>
<dbReference type="GeneID" id="42365157"/>
<dbReference type="PIRSF" id="PIRSF026631">
    <property type="entry name" value="UCP026631"/>
    <property type="match status" value="1"/>
</dbReference>
<evidence type="ECO:0000313" key="3">
    <source>
        <dbReference type="EMBL" id="QGA80653.1"/>
    </source>
</evidence>
<feature type="domain" description="YdbS-like PH" evidence="2">
    <location>
        <begin position="232"/>
        <end position="317"/>
    </location>
</feature>
<accession>A0A5Q0UG76</accession>
<feature type="transmembrane region" description="Helical" evidence="1">
    <location>
        <begin position="337"/>
        <end position="355"/>
    </location>
</feature>
<dbReference type="Pfam" id="PF03703">
    <property type="entry name" value="bPH_2"/>
    <property type="match status" value="3"/>
</dbReference>
<sequence length="475" mass="53498">MKLSKISIPYRAVKSAGTILAIGAFSSLESLSFAPGYALAMLGIFFAGSLGISCWFYLVWRNFSFEITEDTFDIKSGVIRKQRREIPLHRIQNVDISRSIFQRILGIAKINLETAGGKTSEASLKYVDRERAKDIQRQVRELKQEGKDIEEVDEEESPIFSLSQKELTVLSLTSLNWKALSTVFVGMGLLGAVGPAIDDAINLTFLSVAVILGGIIVFGGLVASAASNLNKYYDFKLFRRGKSLEFERGLLNRSEGSIPFEKIQNLRIEENPLQRFFGYATLKVETAGYSGQDQQQQGPEVAVPLAEKRRVEELSNEIFQHGSYDIQGVPARSFRRYFGRYLSASTVLTGLYFGATQLTQTVFNPYILVPLTIASGIGACLKYVHRGFYEGKEFFYTRNGFWNRITSVTPYYRIQNLDLSRSVFQRRLKLSSLILDTAGIYAFARNPRAIDINQETAENLFERVFESFKSSSKRD</sequence>
<evidence type="ECO:0000259" key="2">
    <source>
        <dbReference type="Pfam" id="PF03703"/>
    </source>
</evidence>
<reference evidence="4" key="1">
    <citation type="submission" date="2019-05" db="EMBL/GenBank/DDBJ databases">
        <title>Candidatus Nanohalobium constans, a novel model system to study the DPANN nano-sized archaea: genomic and physiological characterization of a nanoarchaeon co-cultured with its chitinotrophic host.</title>
        <authorList>
            <person name="La Cono V."/>
            <person name="Arcadi E."/>
            <person name="Crisafi F."/>
            <person name="Denaro R."/>
            <person name="La Spada G."/>
            <person name="Messina E."/>
            <person name="Smedile F."/>
            <person name="Toshchakov S.V."/>
            <person name="Shevchenko M.A."/>
            <person name="Golyshin P.N."/>
            <person name="Golyshina O.V."/>
            <person name="Ferrer M."/>
            <person name="Rohde M."/>
            <person name="Mushegian A."/>
            <person name="Sorokin D.Y."/>
            <person name="Giuliano L."/>
            <person name="Yakimov M.M."/>
        </authorList>
    </citation>
    <scope>NUCLEOTIDE SEQUENCE [LARGE SCALE GENOMIC DNA]</scope>
    <source>
        <strain evidence="4">LC1Nh</strain>
    </source>
</reference>
<feature type="transmembrane region" description="Helical" evidence="1">
    <location>
        <begin position="367"/>
        <end position="384"/>
    </location>
</feature>
<dbReference type="Proteomes" id="UP000377803">
    <property type="component" value="Chromosome"/>
</dbReference>
<feature type="transmembrane region" description="Helical" evidence="1">
    <location>
        <begin position="175"/>
        <end position="197"/>
    </location>
</feature>
<organism evidence="3 4">
    <name type="scientific">Candidatus Nanohalobium constans</name>
    <dbReference type="NCBI Taxonomy" id="2565781"/>
    <lineage>
        <taxon>Archaea</taxon>
        <taxon>Candidatus Nanohalarchaeota</taxon>
        <taxon>Candidatus Nanohalobia</taxon>
        <taxon>Candidatus Nanohalobiales</taxon>
        <taxon>Candidatus Nanohalobiaceae</taxon>
        <taxon>Candidatus Nanohalobium</taxon>
    </lineage>
</organism>
<dbReference type="OrthoDB" id="107421at2157"/>
<proteinExistence type="predicted"/>
<feature type="transmembrane region" description="Helical" evidence="1">
    <location>
        <begin position="37"/>
        <end position="60"/>
    </location>
</feature>
<feature type="domain" description="YdbS-like PH" evidence="2">
    <location>
        <begin position="60"/>
        <end position="138"/>
    </location>
</feature>
<evidence type="ECO:0000313" key="4">
    <source>
        <dbReference type="Proteomes" id="UP000377803"/>
    </source>
</evidence>